<dbReference type="InterPro" id="IPR036259">
    <property type="entry name" value="MFS_trans_sf"/>
</dbReference>
<feature type="transmembrane region" description="Helical" evidence="6">
    <location>
        <begin position="51"/>
        <end position="68"/>
    </location>
</feature>
<sequence>MDSTSLNEKEKYETVLEVEEGKSQPNAQLAGQDRSSEEELAAFDRKINLKLDLLIIPLVTTVYLLAFLDRANIGNARVAGLQKDLGLSDYQYQIAITVTYVPYIASEIPSNLILKYIGARIYIPFLCGAWGIISTLQCLVHNYAGLVACRFMLGLMEGGLFPGVILYLSMFYRRKDLSLRIGLFWSAASLSGAFSGLLAAGIGKMDGVADMRGWRWIFCLEGIFTVAWAVLVFILLPNSPQTVKFMTAEQRQRCAERLKADVDILDNEKVTIRKVLSVFASPGLLCIWLTALCSGIAIFGLAYFTPSIVRDMGFGVIKTQLMSVPPFAAAVPLTIVVCYYSDKYNSRGIPILATYTLSLIGSIMFLVGHTFSVRYAGLFFLLGGMYSNVPCQVAWIPNNTASHTRRATAIAVETVAVNVGGILSTWIFPTREAPYYPTLPVSYWLPIGNQKKSTAAYREKMLAGMEDLSSAQQLEKLGDAHPDYKYAL</sequence>
<dbReference type="GeneID" id="28732114"/>
<evidence type="ECO:0000256" key="3">
    <source>
        <dbReference type="ARBA" id="ARBA00022692"/>
    </source>
</evidence>
<dbReference type="FunFam" id="1.20.1250.20:FF:000034">
    <property type="entry name" value="MFS general substrate transporter"/>
    <property type="match status" value="1"/>
</dbReference>
<dbReference type="EMBL" id="LFJN01000013">
    <property type="protein sequence ID" value="KPI40012.1"/>
    <property type="molecule type" value="Genomic_DNA"/>
</dbReference>
<feature type="transmembrane region" description="Helical" evidence="6">
    <location>
        <begin position="90"/>
        <end position="109"/>
    </location>
</feature>
<dbReference type="InterPro" id="IPR020846">
    <property type="entry name" value="MFS_dom"/>
</dbReference>
<keyword evidence="4 6" id="KW-1133">Transmembrane helix</keyword>
<dbReference type="SUPFAM" id="SSF103473">
    <property type="entry name" value="MFS general substrate transporter"/>
    <property type="match status" value="1"/>
</dbReference>
<dbReference type="Proteomes" id="UP000038010">
    <property type="component" value="Unassembled WGS sequence"/>
</dbReference>
<feature type="transmembrane region" description="Helical" evidence="6">
    <location>
        <begin position="214"/>
        <end position="236"/>
    </location>
</feature>
<dbReference type="PANTHER" id="PTHR43791:SF85">
    <property type="entry name" value="TRANSPORTER, PUTATIVE (AFU_ORTHOLOGUE AFUA_6G00710)-RELATED"/>
    <property type="match status" value="1"/>
</dbReference>
<feature type="transmembrane region" description="Helical" evidence="6">
    <location>
        <begin position="181"/>
        <end position="202"/>
    </location>
</feature>
<keyword evidence="5 6" id="KW-0472">Membrane</keyword>
<accession>A0A0N1NZB9</accession>
<feature type="transmembrane region" description="Helical" evidence="6">
    <location>
        <begin position="352"/>
        <end position="371"/>
    </location>
</feature>
<evidence type="ECO:0000256" key="6">
    <source>
        <dbReference type="SAM" id="Phobius"/>
    </source>
</evidence>
<keyword evidence="3 6" id="KW-0812">Transmembrane</keyword>
<organism evidence="8 9">
    <name type="scientific">Cyphellophora attinorum</name>
    <dbReference type="NCBI Taxonomy" id="1664694"/>
    <lineage>
        <taxon>Eukaryota</taxon>
        <taxon>Fungi</taxon>
        <taxon>Dikarya</taxon>
        <taxon>Ascomycota</taxon>
        <taxon>Pezizomycotina</taxon>
        <taxon>Eurotiomycetes</taxon>
        <taxon>Chaetothyriomycetidae</taxon>
        <taxon>Chaetothyriales</taxon>
        <taxon>Cyphellophoraceae</taxon>
        <taxon>Cyphellophora</taxon>
    </lineage>
</organism>
<gene>
    <name evidence="8" type="ORF">AB675_11392</name>
</gene>
<feature type="transmembrane region" description="Helical" evidence="6">
    <location>
        <begin position="377"/>
        <end position="396"/>
    </location>
</feature>
<feature type="transmembrane region" description="Helical" evidence="6">
    <location>
        <begin position="121"/>
        <end position="144"/>
    </location>
</feature>
<evidence type="ECO:0000259" key="7">
    <source>
        <dbReference type="PROSITE" id="PS50850"/>
    </source>
</evidence>
<comment type="caution">
    <text evidence="8">The sequence shown here is derived from an EMBL/GenBank/DDBJ whole genome shotgun (WGS) entry which is preliminary data.</text>
</comment>
<dbReference type="VEuPathDB" id="FungiDB:AB675_11392"/>
<proteinExistence type="predicted"/>
<evidence type="ECO:0000256" key="1">
    <source>
        <dbReference type="ARBA" id="ARBA00004141"/>
    </source>
</evidence>
<protein>
    <submittedName>
        <fullName evidence="8">Putative transporter</fullName>
    </submittedName>
</protein>
<dbReference type="Gene3D" id="1.20.1250.20">
    <property type="entry name" value="MFS general substrate transporter like domains"/>
    <property type="match status" value="2"/>
</dbReference>
<keyword evidence="2" id="KW-0813">Transport</keyword>
<evidence type="ECO:0000256" key="5">
    <source>
        <dbReference type="ARBA" id="ARBA00023136"/>
    </source>
</evidence>
<dbReference type="FunFam" id="1.20.1250.20:FF:000013">
    <property type="entry name" value="MFS general substrate transporter"/>
    <property type="match status" value="1"/>
</dbReference>
<evidence type="ECO:0000313" key="8">
    <source>
        <dbReference type="EMBL" id="KPI40012.1"/>
    </source>
</evidence>
<evidence type="ECO:0000256" key="4">
    <source>
        <dbReference type="ARBA" id="ARBA00022989"/>
    </source>
</evidence>
<comment type="subcellular location">
    <subcellularLocation>
        <location evidence="1">Membrane</location>
        <topology evidence="1">Multi-pass membrane protein</topology>
    </subcellularLocation>
</comment>
<feature type="transmembrane region" description="Helical" evidence="6">
    <location>
        <begin position="283"/>
        <end position="304"/>
    </location>
</feature>
<reference evidence="8 9" key="1">
    <citation type="submission" date="2015-06" db="EMBL/GenBank/DDBJ databases">
        <title>Draft genome of the ant-associated black yeast Phialophora attae CBS 131958.</title>
        <authorList>
            <person name="Moreno L.F."/>
            <person name="Stielow B.J."/>
            <person name="de Hoog S."/>
            <person name="Vicente V.A."/>
            <person name="Weiss V.A."/>
            <person name="de Vries M."/>
            <person name="Cruz L.M."/>
            <person name="Souza E.M."/>
        </authorList>
    </citation>
    <scope>NUCLEOTIDE SEQUENCE [LARGE SCALE GENOMIC DNA]</scope>
    <source>
        <strain evidence="8 9">CBS 131958</strain>
    </source>
</reference>
<dbReference type="GO" id="GO:0016020">
    <property type="term" value="C:membrane"/>
    <property type="evidence" value="ECO:0007669"/>
    <property type="project" value="UniProtKB-SubCell"/>
</dbReference>
<dbReference type="PROSITE" id="PS50850">
    <property type="entry name" value="MFS"/>
    <property type="match status" value="1"/>
</dbReference>
<dbReference type="RefSeq" id="XP_017999975.1">
    <property type="nucleotide sequence ID" value="XM_018140234.1"/>
</dbReference>
<dbReference type="AlphaFoldDB" id="A0A0N1NZB9"/>
<dbReference type="InterPro" id="IPR011701">
    <property type="entry name" value="MFS"/>
</dbReference>
<dbReference type="Pfam" id="PF07690">
    <property type="entry name" value="MFS_1"/>
    <property type="match status" value="1"/>
</dbReference>
<dbReference type="OrthoDB" id="9971669at2759"/>
<keyword evidence="9" id="KW-1185">Reference proteome</keyword>
<dbReference type="PANTHER" id="PTHR43791">
    <property type="entry name" value="PERMEASE-RELATED"/>
    <property type="match status" value="1"/>
</dbReference>
<feature type="transmembrane region" description="Helical" evidence="6">
    <location>
        <begin position="150"/>
        <end position="169"/>
    </location>
</feature>
<evidence type="ECO:0000256" key="2">
    <source>
        <dbReference type="ARBA" id="ARBA00022448"/>
    </source>
</evidence>
<name>A0A0N1NZB9_9EURO</name>
<feature type="transmembrane region" description="Helical" evidence="6">
    <location>
        <begin position="324"/>
        <end position="340"/>
    </location>
</feature>
<dbReference type="GO" id="GO:0022857">
    <property type="term" value="F:transmembrane transporter activity"/>
    <property type="evidence" value="ECO:0007669"/>
    <property type="project" value="InterPro"/>
</dbReference>
<feature type="domain" description="Major facilitator superfamily (MFS) profile" evidence="7">
    <location>
        <begin position="55"/>
        <end position="488"/>
    </location>
</feature>
<evidence type="ECO:0000313" key="9">
    <source>
        <dbReference type="Proteomes" id="UP000038010"/>
    </source>
</evidence>